<dbReference type="Gene3D" id="3.40.50.300">
    <property type="entry name" value="P-loop containing nucleotide triphosphate hydrolases"/>
    <property type="match status" value="1"/>
</dbReference>
<proteinExistence type="predicted"/>
<evidence type="ECO:0000259" key="2">
    <source>
        <dbReference type="Pfam" id="PF19044"/>
    </source>
</evidence>
<dbReference type="RefSeq" id="WP_045152725.1">
    <property type="nucleotide sequence ID" value="NZ_JZSW01000007.1"/>
</dbReference>
<reference evidence="3 4" key="1">
    <citation type="submission" date="2018-01" db="EMBL/GenBank/DDBJ databases">
        <title>Whole genome sequencing of Histamine producing bacteria.</title>
        <authorList>
            <person name="Butler K."/>
        </authorList>
    </citation>
    <scope>NUCLEOTIDE SEQUENCE [LARGE SCALE GENOMIC DNA]</scope>
    <source>
        <strain evidence="3 4">A6-1</strain>
    </source>
</reference>
<dbReference type="PANTHER" id="PTHR38467">
    <property type="match status" value="1"/>
</dbReference>
<feature type="region of interest" description="Disordered" evidence="1">
    <location>
        <begin position="853"/>
        <end position="873"/>
    </location>
</feature>
<dbReference type="Proteomes" id="UP000240989">
    <property type="component" value="Unassembled WGS sequence"/>
</dbReference>
<dbReference type="EMBL" id="PYOU01000014">
    <property type="protein sequence ID" value="PSX07087.1"/>
    <property type="molecule type" value="Genomic_DNA"/>
</dbReference>
<dbReference type="SUPFAM" id="SSF52540">
    <property type="entry name" value="P-loop containing nucleoside triphosphate hydrolases"/>
    <property type="match status" value="1"/>
</dbReference>
<keyword evidence="4" id="KW-1185">Reference proteome</keyword>
<name>A0ABX5H173_PHOAN</name>
<evidence type="ECO:0000313" key="4">
    <source>
        <dbReference type="Proteomes" id="UP000240989"/>
    </source>
</evidence>
<dbReference type="InterPro" id="IPR043964">
    <property type="entry name" value="P-loop_TraG"/>
</dbReference>
<dbReference type="Pfam" id="PF11130">
    <property type="entry name" value="TraC_F_IV"/>
    <property type="match status" value="1"/>
</dbReference>
<accession>A0ABX5H173</accession>
<feature type="domain" description="TraG P-loop" evidence="2">
    <location>
        <begin position="505"/>
        <end position="846"/>
    </location>
</feature>
<dbReference type="Pfam" id="PF19044">
    <property type="entry name" value="P-loop_TraG"/>
    <property type="match status" value="1"/>
</dbReference>
<protein>
    <submittedName>
        <fullName evidence="3">Conjugal transfer protein</fullName>
    </submittedName>
</protein>
<evidence type="ECO:0000256" key="1">
    <source>
        <dbReference type="SAM" id="MobiDB-lite"/>
    </source>
</evidence>
<evidence type="ECO:0000313" key="3">
    <source>
        <dbReference type="EMBL" id="PSX07087.1"/>
    </source>
</evidence>
<dbReference type="InterPro" id="IPR025955">
    <property type="entry name" value="TraC/Conjuga_ATPase"/>
</dbReference>
<dbReference type="InterPro" id="IPR053155">
    <property type="entry name" value="F-pilin_assembly_TraC"/>
</dbReference>
<comment type="caution">
    <text evidence="3">The sequence shown here is derived from an EMBL/GenBank/DDBJ whole genome shotgun (WGS) entry which is preliminary data.</text>
</comment>
<dbReference type="InterPro" id="IPR027417">
    <property type="entry name" value="P-loop_NTPase"/>
</dbReference>
<gene>
    <name evidence="3" type="ORF">C0W27_16080</name>
</gene>
<dbReference type="Gene3D" id="1.10.8.730">
    <property type="match status" value="1"/>
</dbReference>
<organism evidence="3 4">
    <name type="scientific">Photobacterium angustum</name>
    <dbReference type="NCBI Taxonomy" id="661"/>
    <lineage>
        <taxon>Bacteria</taxon>
        <taxon>Pseudomonadati</taxon>
        <taxon>Pseudomonadota</taxon>
        <taxon>Gammaproteobacteria</taxon>
        <taxon>Vibrionales</taxon>
        <taxon>Vibrionaceae</taxon>
        <taxon>Photobacterium</taxon>
    </lineage>
</organism>
<sequence>MTDKMNADLYGDSLPYLEYIAEMDAFLMDGGGLMSSFLCQPLNGVNNEVQNALEDLFKNDFPTNMFLQVSMFASPDVSPLMGAYENIRSQRCPNKETSDLLDAIGNDFQDYVLDKTINPINERGQMLIRNFEVWITITLPTKEITPSKRELKDFRSKRQALKSTLESIHLHPVEMDAEMFLHRMQVLHNWGGGAAWRNRPGVFNASRTIRNQVLDRGSKVQAYKDGIELGNTEDNSLPKAGKFVRLLSVLKYPEIMTFGQLYSLVVDWQKGQAGIRVPFLMTLNIHYPDQVKRREQFIKDRTYVNHMASTPFAKHFERIIWQKQDYDVFHHAVDRDGAQYTNSYLQIALFCNDREHGEDVAQAVKSHGARSFWTLTDDKFFCMPLFKAMLPGGQSLDSMRWLQRYDCFPSNVLKHLCPIVSAWKGNGVNSPVFPLVTREGQLFMWDPFISDGNFNVAIAASSGSGKSFFANALISHIIGCGDYDPNRKLNYHSDTDKPVHQFQNHDGGRVFVIDVGRSYIKLADLMGPGAQFILFDDEFKYSLNPFRSIHEFEGAEGQADMLISLICYMAAPETSLTQIQSSTIANFVTEVWHTHGNDGTIDHVAQMCAESEDFRISDLAKQLKQWCKGGQYGEYFRDDKPPIDYKGSFIVFELEELKSKKILQRAVLLQCISSIQYEMFLSGKDKKKIFLLDEAWEFLSEDDGGSGFIRSFLESGWRRFRKTRSAGVAISQGVADYYKSSVGEAIIANSNWKVLLRQEPEQVDQLQQQGKFSGNEQDFAMIKSLHTKKGEYSEILIRGSNASQIVRLYVSRKMQLMFTTDPAELQMIEKYRNSGHAIADAIEQVLVEEGQYSDGPRKNAKMTPDEILDSITH</sequence>
<dbReference type="PANTHER" id="PTHR38467:SF1">
    <property type="entry name" value="CONJUGATIVE TRANSFER: ASSEMBLY"/>
    <property type="match status" value="1"/>
</dbReference>